<dbReference type="Proteomes" id="UP001209681">
    <property type="component" value="Unassembled WGS sequence"/>
</dbReference>
<proteinExistence type="predicted"/>
<sequence>MASLPPFMALHIPQLLNRFLLAYHSEDQCMHYELRRRRNDNPVSKELILSLNAFSHEIHVSKFYPELYREKHSHYLSAACFFLILQHFGHFYDLDESWGVYLDSELSVFMDFYGKLQDFDFHTLQNRRTGTVAVRGHYTPCDLDMEGIIEDRLS</sequence>
<dbReference type="RefSeq" id="WP_265424779.1">
    <property type="nucleotide sequence ID" value="NZ_JAPFPW010000007.1"/>
</dbReference>
<comment type="caution">
    <text evidence="1">The sequence shown here is derived from an EMBL/GenBank/DDBJ whole genome shotgun (WGS) entry which is preliminary data.</text>
</comment>
<evidence type="ECO:0000313" key="2">
    <source>
        <dbReference type="Proteomes" id="UP001209681"/>
    </source>
</evidence>
<name>A0ABT3N8X5_9BACT</name>
<protein>
    <submittedName>
        <fullName evidence="1">Uncharacterized protein</fullName>
    </submittedName>
</protein>
<reference evidence="1 2" key="1">
    <citation type="submission" date="2022-11" db="EMBL/GenBank/DDBJ databases">
        <title>Desulfobotulus tamanensis H1 sp. nov. - anaerobic, alkaliphilic, sulphate reducing bacterium isolated from terrestrial mud volcano.</title>
        <authorList>
            <person name="Frolova A."/>
            <person name="Merkel A.Y."/>
            <person name="Slobodkin A.I."/>
        </authorList>
    </citation>
    <scope>NUCLEOTIDE SEQUENCE [LARGE SCALE GENOMIC DNA]</scope>
    <source>
        <strain evidence="1 2">H1</strain>
    </source>
</reference>
<gene>
    <name evidence="1" type="ORF">OOT00_07935</name>
</gene>
<keyword evidence="2" id="KW-1185">Reference proteome</keyword>
<organism evidence="1 2">
    <name type="scientific">Desulfobotulus pelophilus</name>
    <dbReference type="NCBI Taxonomy" id="2823377"/>
    <lineage>
        <taxon>Bacteria</taxon>
        <taxon>Pseudomonadati</taxon>
        <taxon>Thermodesulfobacteriota</taxon>
        <taxon>Desulfobacteria</taxon>
        <taxon>Desulfobacterales</taxon>
        <taxon>Desulfobacteraceae</taxon>
        <taxon>Desulfobotulus</taxon>
    </lineage>
</organism>
<evidence type="ECO:0000313" key="1">
    <source>
        <dbReference type="EMBL" id="MCW7753912.1"/>
    </source>
</evidence>
<accession>A0ABT3N8X5</accession>
<dbReference type="EMBL" id="JAPFPW010000007">
    <property type="protein sequence ID" value="MCW7753912.1"/>
    <property type="molecule type" value="Genomic_DNA"/>
</dbReference>